<dbReference type="CDD" id="cd02523">
    <property type="entry name" value="PC_cytidylyltransferase"/>
    <property type="match status" value="1"/>
</dbReference>
<sequence length="239" mass="27284">MKAVILAAGTGRRLLPYTKNCPKSLVRIRSKPLIAYLLDNFSEMGFSEVVVVVGYRGTMFRKILGQKYNQCRLIYRLNKKYSSTDNLNSLFIARKDLDGEFILVNGDVLFNKKILTKLIKDPRQNVTVVDSSGVVETNSMNVRIKGHQVLEMGRGLKEKSKRVLGMYKFSKEGALKYFQIAEDVVKKARGEGVQIEKPIKEFLKTEHLFVLDIKGIPWQEIDDQNDLTIAENKLLKIIK</sequence>
<feature type="domain" description="Nucleotidyl transferase" evidence="3">
    <location>
        <begin position="2"/>
        <end position="121"/>
    </location>
</feature>
<dbReference type="STRING" id="1802479.A2Y68_00205"/>
<dbReference type="InterPro" id="IPR005835">
    <property type="entry name" value="NTP_transferase_dom"/>
</dbReference>
<dbReference type="PANTHER" id="PTHR43584">
    <property type="entry name" value="NUCLEOTIDYL TRANSFERASE"/>
    <property type="match status" value="1"/>
</dbReference>
<protein>
    <recommendedName>
        <fullName evidence="3">Nucleotidyl transferase domain-containing protein</fullName>
    </recommendedName>
</protein>
<organism evidence="4 5">
    <name type="scientific">Candidatus Woesebacteria bacterium RBG_13_46_13</name>
    <dbReference type="NCBI Taxonomy" id="1802479"/>
    <lineage>
        <taxon>Bacteria</taxon>
        <taxon>Candidatus Woeseibacteriota</taxon>
    </lineage>
</organism>
<name>A0A1F7X2Q6_9BACT</name>
<dbReference type="SUPFAM" id="SSF53448">
    <property type="entry name" value="Nucleotide-diphospho-sugar transferases"/>
    <property type="match status" value="1"/>
</dbReference>
<dbReference type="Pfam" id="PF00483">
    <property type="entry name" value="NTP_transferase"/>
    <property type="match status" value="1"/>
</dbReference>
<dbReference type="InterPro" id="IPR029044">
    <property type="entry name" value="Nucleotide-diphossugar_trans"/>
</dbReference>
<dbReference type="Gene3D" id="3.90.550.10">
    <property type="entry name" value="Spore Coat Polysaccharide Biosynthesis Protein SpsA, Chain A"/>
    <property type="match status" value="1"/>
</dbReference>
<reference evidence="4 5" key="1">
    <citation type="journal article" date="2016" name="Nat. Commun.">
        <title>Thousands of microbial genomes shed light on interconnected biogeochemical processes in an aquifer system.</title>
        <authorList>
            <person name="Anantharaman K."/>
            <person name="Brown C.T."/>
            <person name="Hug L.A."/>
            <person name="Sharon I."/>
            <person name="Castelle C.J."/>
            <person name="Probst A.J."/>
            <person name="Thomas B.C."/>
            <person name="Singh A."/>
            <person name="Wilkins M.J."/>
            <person name="Karaoz U."/>
            <person name="Brodie E.L."/>
            <person name="Williams K.H."/>
            <person name="Hubbard S.S."/>
            <person name="Banfield J.F."/>
        </authorList>
    </citation>
    <scope>NUCLEOTIDE SEQUENCE [LARGE SCALE GENOMIC DNA]</scope>
</reference>
<keyword evidence="1" id="KW-0808">Transferase</keyword>
<evidence type="ECO:0000313" key="5">
    <source>
        <dbReference type="Proteomes" id="UP000176778"/>
    </source>
</evidence>
<dbReference type="PANTHER" id="PTHR43584:SF8">
    <property type="entry name" value="N-ACETYLMURAMATE ALPHA-1-PHOSPHATE URIDYLYLTRANSFERASE"/>
    <property type="match status" value="1"/>
</dbReference>
<comment type="caution">
    <text evidence="4">The sequence shown here is derived from an EMBL/GenBank/DDBJ whole genome shotgun (WGS) entry which is preliminary data.</text>
</comment>
<evidence type="ECO:0000259" key="3">
    <source>
        <dbReference type="Pfam" id="PF00483"/>
    </source>
</evidence>
<dbReference type="AlphaFoldDB" id="A0A1F7X2Q6"/>
<evidence type="ECO:0000313" key="4">
    <source>
        <dbReference type="EMBL" id="OGM09380.1"/>
    </source>
</evidence>
<dbReference type="GO" id="GO:0016779">
    <property type="term" value="F:nucleotidyltransferase activity"/>
    <property type="evidence" value="ECO:0007669"/>
    <property type="project" value="UniProtKB-KW"/>
</dbReference>
<keyword evidence="2" id="KW-0548">Nucleotidyltransferase</keyword>
<dbReference type="EMBL" id="MGFR01000005">
    <property type="protein sequence ID" value="OGM09380.1"/>
    <property type="molecule type" value="Genomic_DNA"/>
</dbReference>
<dbReference type="Proteomes" id="UP000176778">
    <property type="component" value="Unassembled WGS sequence"/>
</dbReference>
<evidence type="ECO:0000256" key="2">
    <source>
        <dbReference type="ARBA" id="ARBA00022695"/>
    </source>
</evidence>
<accession>A0A1F7X2Q6</accession>
<gene>
    <name evidence="4" type="ORF">A2Y68_00205</name>
</gene>
<evidence type="ECO:0000256" key="1">
    <source>
        <dbReference type="ARBA" id="ARBA00022679"/>
    </source>
</evidence>
<dbReference type="InterPro" id="IPR050065">
    <property type="entry name" value="GlmU-like"/>
</dbReference>
<proteinExistence type="predicted"/>